<evidence type="ECO:0000313" key="1">
    <source>
        <dbReference type="EMBL" id="CAG8812427.1"/>
    </source>
</evidence>
<comment type="caution">
    <text evidence="1">The sequence shown here is derived from an EMBL/GenBank/DDBJ whole genome shotgun (WGS) entry which is preliminary data.</text>
</comment>
<feature type="non-terminal residue" evidence="1">
    <location>
        <position position="1"/>
    </location>
</feature>
<organism evidence="1 2">
    <name type="scientific">Racocetra persica</name>
    <dbReference type="NCBI Taxonomy" id="160502"/>
    <lineage>
        <taxon>Eukaryota</taxon>
        <taxon>Fungi</taxon>
        <taxon>Fungi incertae sedis</taxon>
        <taxon>Mucoromycota</taxon>
        <taxon>Glomeromycotina</taxon>
        <taxon>Glomeromycetes</taxon>
        <taxon>Diversisporales</taxon>
        <taxon>Gigasporaceae</taxon>
        <taxon>Racocetra</taxon>
    </lineage>
</organism>
<proteinExistence type="predicted"/>
<feature type="non-terminal residue" evidence="1">
    <location>
        <position position="49"/>
    </location>
</feature>
<evidence type="ECO:0000313" key="2">
    <source>
        <dbReference type="Proteomes" id="UP000789920"/>
    </source>
</evidence>
<reference evidence="1" key="1">
    <citation type="submission" date="2021-06" db="EMBL/GenBank/DDBJ databases">
        <authorList>
            <person name="Kallberg Y."/>
            <person name="Tangrot J."/>
            <person name="Rosling A."/>
        </authorList>
    </citation>
    <scope>NUCLEOTIDE SEQUENCE</scope>
    <source>
        <strain evidence="1">MA461A</strain>
    </source>
</reference>
<gene>
    <name evidence="1" type="ORF">RPERSI_LOCUS23526</name>
</gene>
<keyword evidence="2" id="KW-1185">Reference proteome</keyword>
<sequence length="49" mass="5613">TRTVETFTIFRDSENITSCNLIFSLNDQATISDGQFVDFFKDAHYASDM</sequence>
<accession>A0ACA9RVT3</accession>
<dbReference type="EMBL" id="CAJVQC010073658">
    <property type="protein sequence ID" value="CAG8812427.1"/>
    <property type="molecule type" value="Genomic_DNA"/>
</dbReference>
<protein>
    <submittedName>
        <fullName evidence="1">27842_t:CDS:1</fullName>
    </submittedName>
</protein>
<name>A0ACA9RVT3_9GLOM</name>
<dbReference type="Proteomes" id="UP000789920">
    <property type="component" value="Unassembled WGS sequence"/>
</dbReference>